<reference evidence="2" key="1">
    <citation type="journal article" date="2019" name="Int. J. Syst. Evol. Microbiol.">
        <title>The Global Catalogue of Microorganisms (GCM) 10K type strain sequencing project: providing services to taxonomists for standard genome sequencing and annotation.</title>
        <authorList>
            <consortium name="The Broad Institute Genomics Platform"/>
            <consortium name="The Broad Institute Genome Sequencing Center for Infectious Disease"/>
            <person name="Wu L."/>
            <person name="Ma J."/>
        </authorList>
    </citation>
    <scope>NUCLEOTIDE SEQUENCE [LARGE SCALE GENOMIC DNA]</scope>
    <source>
        <strain evidence="2">CCUG 53519</strain>
    </source>
</reference>
<gene>
    <name evidence="1" type="ORF">ACFQ3J_10415</name>
</gene>
<comment type="caution">
    <text evidence="1">The sequence shown here is derived from an EMBL/GenBank/DDBJ whole genome shotgun (WGS) entry which is preliminary data.</text>
</comment>
<dbReference type="RefSeq" id="WP_251583201.1">
    <property type="nucleotide sequence ID" value="NZ_JBHTKX010000001.1"/>
</dbReference>
<dbReference type="Proteomes" id="UP001597169">
    <property type="component" value="Unassembled WGS sequence"/>
</dbReference>
<dbReference type="EMBL" id="JBHTKX010000001">
    <property type="protein sequence ID" value="MFD1128587.1"/>
    <property type="molecule type" value="Genomic_DNA"/>
</dbReference>
<proteinExistence type="predicted"/>
<name>A0ABW3PSN1_9BACL</name>
<evidence type="ECO:0000313" key="2">
    <source>
        <dbReference type="Proteomes" id="UP001597169"/>
    </source>
</evidence>
<accession>A0ABW3PSN1</accession>
<sequence>MKDFKQLNSKLTKYLDEFALSCSDDNLVDLKSDLINFRDNKDQATKSKIQSKMDLIGKPYTKLAALFTTSTNQYVHNLMPELSSIGDIRHCLIIDDKYSNILNKLCQTVVSSLSENYQSKILIDEKLSLVVFIEILNSILIVIDSIVRNVESIPTTYEVENYITNLVQEERKHLMHNLQDSERLFDKYLKLLDELDTHTI</sequence>
<evidence type="ECO:0000313" key="1">
    <source>
        <dbReference type="EMBL" id="MFD1128587.1"/>
    </source>
</evidence>
<protein>
    <submittedName>
        <fullName evidence="1">Uncharacterized protein</fullName>
    </submittedName>
</protein>
<keyword evidence="2" id="KW-1185">Reference proteome</keyword>
<organism evidence="1 2">
    <name type="scientific">Paenibacillus provencensis</name>
    <dbReference type="NCBI Taxonomy" id="441151"/>
    <lineage>
        <taxon>Bacteria</taxon>
        <taxon>Bacillati</taxon>
        <taxon>Bacillota</taxon>
        <taxon>Bacilli</taxon>
        <taxon>Bacillales</taxon>
        <taxon>Paenibacillaceae</taxon>
        <taxon>Paenibacillus</taxon>
    </lineage>
</organism>